<feature type="region of interest" description="Disordered" evidence="1">
    <location>
        <begin position="119"/>
        <end position="153"/>
    </location>
</feature>
<organism evidence="3 4">
    <name type="scientific">Georgenia deserti</name>
    <dbReference type="NCBI Taxonomy" id="2093781"/>
    <lineage>
        <taxon>Bacteria</taxon>
        <taxon>Bacillati</taxon>
        <taxon>Actinomycetota</taxon>
        <taxon>Actinomycetes</taxon>
        <taxon>Micrococcales</taxon>
        <taxon>Bogoriellaceae</taxon>
        <taxon>Georgenia</taxon>
    </lineage>
</organism>
<keyword evidence="4" id="KW-1185">Reference proteome</keyword>
<keyword evidence="2" id="KW-0812">Transmembrane</keyword>
<dbReference type="RefSeq" id="WP_388008191.1">
    <property type="nucleotide sequence ID" value="NZ_JBHUEE010000007.1"/>
</dbReference>
<comment type="caution">
    <text evidence="3">The sequence shown here is derived from an EMBL/GenBank/DDBJ whole genome shotgun (WGS) entry which is preliminary data.</text>
</comment>
<evidence type="ECO:0000256" key="1">
    <source>
        <dbReference type="SAM" id="MobiDB-lite"/>
    </source>
</evidence>
<evidence type="ECO:0000256" key="2">
    <source>
        <dbReference type="SAM" id="Phobius"/>
    </source>
</evidence>
<name>A0ABW4L645_9MICO</name>
<evidence type="ECO:0008006" key="5">
    <source>
        <dbReference type="Google" id="ProtNLM"/>
    </source>
</evidence>
<proteinExistence type="predicted"/>
<evidence type="ECO:0000313" key="4">
    <source>
        <dbReference type="Proteomes" id="UP001597277"/>
    </source>
</evidence>
<gene>
    <name evidence="3" type="ORF">ACFSE6_13865</name>
</gene>
<keyword evidence="2" id="KW-1133">Transmembrane helix</keyword>
<sequence>MSRWLRRLAAVFGIALLAVLILWQNGLLPAPWPAGVLTAVLIAVVLGAIGWTLTAVLDDLAPAAWFGADDAGPPIARAGLDHRLGRIRHLLRDAVERDDRPDAAHELLHGLTRERLTARGFDPDADPATADALPPPLRRYLAGDPSATRPVDRRHLSDVVSRIEEL</sequence>
<reference evidence="4" key="1">
    <citation type="journal article" date="2019" name="Int. J. Syst. Evol. Microbiol.">
        <title>The Global Catalogue of Microorganisms (GCM) 10K type strain sequencing project: providing services to taxonomists for standard genome sequencing and annotation.</title>
        <authorList>
            <consortium name="The Broad Institute Genomics Platform"/>
            <consortium name="The Broad Institute Genome Sequencing Center for Infectious Disease"/>
            <person name="Wu L."/>
            <person name="Ma J."/>
        </authorList>
    </citation>
    <scope>NUCLEOTIDE SEQUENCE [LARGE SCALE GENOMIC DNA]</scope>
    <source>
        <strain evidence="4">JCM 17130</strain>
    </source>
</reference>
<dbReference type="Proteomes" id="UP001597277">
    <property type="component" value="Unassembled WGS sequence"/>
</dbReference>
<protein>
    <recommendedName>
        <fullName evidence="5">DUF4129 domain-containing protein</fullName>
    </recommendedName>
</protein>
<dbReference type="EMBL" id="JBHUEE010000007">
    <property type="protein sequence ID" value="MFD1718928.1"/>
    <property type="molecule type" value="Genomic_DNA"/>
</dbReference>
<keyword evidence="2" id="KW-0472">Membrane</keyword>
<accession>A0ABW4L645</accession>
<feature type="transmembrane region" description="Helical" evidence="2">
    <location>
        <begin position="39"/>
        <end position="57"/>
    </location>
</feature>
<evidence type="ECO:0000313" key="3">
    <source>
        <dbReference type="EMBL" id="MFD1718928.1"/>
    </source>
</evidence>